<feature type="compositionally biased region" description="Pro residues" evidence="1">
    <location>
        <begin position="206"/>
        <end position="215"/>
    </location>
</feature>
<protein>
    <submittedName>
        <fullName evidence="2">Uncharacterized protein</fullName>
    </submittedName>
</protein>
<dbReference type="AlphaFoldDB" id="A0A2A3LDK9"/>
<gene>
    <name evidence="2" type="ORF">XV03_02620</name>
</gene>
<feature type="compositionally biased region" description="Basic and acidic residues" evidence="1">
    <location>
        <begin position="228"/>
        <end position="240"/>
    </location>
</feature>
<evidence type="ECO:0000313" key="3">
    <source>
        <dbReference type="Proteomes" id="UP000218842"/>
    </source>
</evidence>
<reference evidence="2 3" key="1">
    <citation type="journal article" date="2017" name="Genome Biol. Evol.">
        <title>Population Structure and Local Adaptation of MAC Lung Disease Agent Mycobacterium avium subsp. hominissuis.</title>
        <authorList>
            <person name="Yano H."/>
            <person name="Iwamoto T."/>
            <person name="Nishiuchi Y."/>
            <person name="Nakajima C."/>
            <person name="Starkova D.A."/>
            <person name="Mokrousov I."/>
            <person name="Narvskaya O."/>
            <person name="Yoshida S."/>
            <person name="Arikawa K."/>
            <person name="Nakanishi N."/>
            <person name="Osaki K."/>
            <person name="Nakagawa I."/>
            <person name="Ato M."/>
            <person name="Suzuki Y."/>
            <person name="Maruyama F."/>
        </authorList>
    </citation>
    <scope>NUCLEOTIDE SEQUENCE [LARGE SCALE GENOMIC DNA]</scope>
    <source>
        <strain evidence="2 3">OCU466</strain>
    </source>
</reference>
<dbReference type="EMBL" id="LBGZ01000013">
    <property type="protein sequence ID" value="PBJ40138.1"/>
    <property type="molecule type" value="Genomic_DNA"/>
</dbReference>
<feature type="region of interest" description="Disordered" evidence="1">
    <location>
        <begin position="106"/>
        <end position="129"/>
    </location>
</feature>
<sequence length="247" mass="27145">MAQHAQDLPGALNARRDMLAIAADPALDASAKLFAFCLLAHLTALRQAGHRGGVNRDSWATAVGEMMYPPDSFERKHYGPIGICRRIIAADIPRYELARVPAESIQCQTPKSRGPDAGKPCSKPGVGHPVIDYDPDTGQTRWIAYCRNHSHPSLDEWRHKRRQAWEDNGRPSPPPNTGGVLARHFATDWDVLYEWAVDPSRTPLPETNPPTPPQPKFTLIQGGAEGDPGGRQRLGREVLKVCDATGQ</sequence>
<accession>A0A2A3LDK9</accession>
<organism evidence="2 3">
    <name type="scientific">Mycobacterium avium subsp. hominissuis</name>
    <dbReference type="NCBI Taxonomy" id="439334"/>
    <lineage>
        <taxon>Bacteria</taxon>
        <taxon>Bacillati</taxon>
        <taxon>Actinomycetota</taxon>
        <taxon>Actinomycetes</taxon>
        <taxon>Mycobacteriales</taxon>
        <taxon>Mycobacteriaceae</taxon>
        <taxon>Mycobacterium</taxon>
        <taxon>Mycobacterium avium complex (MAC)</taxon>
    </lineage>
</organism>
<name>A0A2A3LDK9_MYCAV</name>
<dbReference type="Proteomes" id="UP000218842">
    <property type="component" value="Unassembled WGS sequence"/>
</dbReference>
<evidence type="ECO:0000313" key="2">
    <source>
        <dbReference type="EMBL" id="PBJ40138.1"/>
    </source>
</evidence>
<comment type="caution">
    <text evidence="2">The sequence shown here is derived from an EMBL/GenBank/DDBJ whole genome shotgun (WGS) entry which is preliminary data.</text>
</comment>
<evidence type="ECO:0000256" key="1">
    <source>
        <dbReference type="SAM" id="MobiDB-lite"/>
    </source>
</evidence>
<dbReference type="RefSeq" id="WP_084047278.1">
    <property type="nucleotide sequence ID" value="NZ_BDNJ01000017.1"/>
</dbReference>
<feature type="region of interest" description="Disordered" evidence="1">
    <location>
        <begin position="200"/>
        <end position="247"/>
    </location>
</feature>
<proteinExistence type="predicted"/>